<evidence type="ECO:0000313" key="3">
    <source>
        <dbReference type="Proteomes" id="UP001550378"/>
    </source>
</evidence>
<dbReference type="Proteomes" id="UP001550378">
    <property type="component" value="Unassembled WGS sequence"/>
</dbReference>
<dbReference type="PANTHER" id="PTHR40086">
    <property type="entry name" value="PHOSPHOTRANSFERASE YTMP-RELATED"/>
    <property type="match status" value="1"/>
</dbReference>
<protein>
    <submittedName>
        <fullName evidence="2">Aminoglycoside phosphotransferase family protein</fullName>
        <ecNumber evidence="2">2.7.1.-</ecNumber>
    </submittedName>
</protein>
<dbReference type="SUPFAM" id="SSF56112">
    <property type="entry name" value="Protein kinase-like (PK-like)"/>
    <property type="match status" value="1"/>
</dbReference>
<dbReference type="EMBL" id="JBEXZR010000008">
    <property type="protein sequence ID" value="MEU0708137.1"/>
    <property type="molecule type" value="Genomic_DNA"/>
</dbReference>
<dbReference type="RefSeq" id="WP_359654294.1">
    <property type="nucleotide sequence ID" value="NZ_JBEXZP010000041.1"/>
</dbReference>
<dbReference type="InterPro" id="IPR052077">
    <property type="entry name" value="CcrZ_PhaseVar_Mediator"/>
</dbReference>
<dbReference type="InterPro" id="IPR011009">
    <property type="entry name" value="Kinase-like_dom_sf"/>
</dbReference>
<keyword evidence="2" id="KW-0808">Transferase</keyword>
<reference evidence="2 3" key="1">
    <citation type="submission" date="2024-06" db="EMBL/GenBank/DDBJ databases">
        <title>The Natural Products Discovery Center: Release of the First 8490 Sequenced Strains for Exploring Actinobacteria Biosynthetic Diversity.</title>
        <authorList>
            <person name="Kalkreuter E."/>
            <person name="Kautsar S.A."/>
            <person name="Yang D."/>
            <person name="Bader C.D."/>
            <person name="Teijaro C.N."/>
            <person name="Fluegel L."/>
            <person name="Davis C.M."/>
            <person name="Simpson J.R."/>
            <person name="Lauterbach L."/>
            <person name="Steele A.D."/>
            <person name="Gui C."/>
            <person name="Meng S."/>
            <person name="Li G."/>
            <person name="Viehrig K."/>
            <person name="Ye F."/>
            <person name="Su P."/>
            <person name="Kiefer A.F."/>
            <person name="Nichols A."/>
            <person name="Cepeda A.J."/>
            <person name="Yan W."/>
            <person name="Fan B."/>
            <person name="Jiang Y."/>
            <person name="Adhikari A."/>
            <person name="Zheng C.-J."/>
            <person name="Schuster L."/>
            <person name="Cowan T.M."/>
            <person name="Smanski M.J."/>
            <person name="Chevrette M.G."/>
            <person name="De Carvalho L.P.S."/>
            <person name="Shen B."/>
        </authorList>
    </citation>
    <scope>NUCLEOTIDE SEQUENCE [LARGE SCALE GENOMIC DNA]</scope>
    <source>
        <strain evidence="2 3">NPDC006337</strain>
    </source>
</reference>
<dbReference type="Gene3D" id="3.90.1200.10">
    <property type="match status" value="1"/>
</dbReference>
<dbReference type="EC" id="2.7.1.-" evidence="2"/>
<dbReference type="GO" id="GO:0016740">
    <property type="term" value="F:transferase activity"/>
    <property type="evidence" value="ECO:0007669"/>
    <property type="project" value="UniProtKB-KW"/>
</dbReference>
<accession>A0ABV2W3P1</accession>
<gene>
    <name evidence="2" type="ORF">ABZ508_12300</name>
</gene>
<evidence type="ECO:0000259" key="1">
    <source>
        <dbReference type="Pfam" id="PF01636"/>
    </source>
</evidence>
<proteinExistence type="predicted"/>
<sequence>MDPVALYEEARAREGGQSGHYNRNVRVDADGASFVVRMHSGTAEPMDLVLWPEADVLAAITPYVPSAPRLVHAGTAPDFQVHGFVEGRRVDDIHPDGKPLPAAVLDAVGGLFTDLLRVPPEALPPVPGHWPRDGDTTAFAERLLDLVHTIRHRGDTATAGLYEALGVPDDPCALLRTRAATLAERPFRLLHADIHRKNMILTAQDRVVFLDWELALWGDPVYDLADHLHKMSCTPADHATITAAWHRAAPPECREGWHDDLAYYLAYEAVKSAVVDTVRWGRRIAAEPAAAAQLVLARELSHKLTAAVPHWATGSAPPPTPQEVQSAVARWLT</sequence>
<dbReference type="PANTHER" id="PTHR40086:SF1">
    <property type="entry name" value="CELL CYCLE REGULATOR CCRZ"/>
    <property type="match status" value="1"/>
</dbReference>
<dbReference type="Pfam" id="PF01636">
    <property type="entry name" value="APH"/>
    <property type="match status" value="1"/>
</dbReference>
<dbReference type="InterPro" id="IPR002575">
    <property type="entry name" value="Aminoglycoside_PTrfase"/>
</dbReference>
<evidence type="ECO:0000313" key="2">
    <source>
        <dbReference type="EMBL" id="MEU0708137.1"/>
    </source>
</evidence>
<feature type="domain" description="Aminoglycoside phosphotransferase" evidence="1">
    <location>
        <begin position="18"/>
        <end position="249"/>
    </location>
</feature>
<name>A0ABV2W3P1_9ACTN</name>
<organism evidence="2 3">
    <name type="scientific">Streptomyces lavendulocolor</name>
    <dbReference type="NCBI Taxonomy" id="67316"/>
    <lineage>
        <taxon>Bacteria</taxon>
        <taxon>Bacillati</taxon>
        <taxon>Actinomycetota</taxon>
        <taxon>Actinomycetes</taxon>
        <taxon>Kitasatosporales</taxon>
        <taxon>Streptomycetaceae</taxon>
        <taxon>Streptomyces</taxon>
    </lineage>
</organism>
<keyword evidence="3" id="KW-1185">Reference proteome</keyword>
<comment type="caution">
    <text evidence="2">The sequence shown here is derived from an EMBL/GenBank/DDBJ whole genome shotgun (WGS) entry which is preliminary data.</text>
</comment>